<name>A0AAD9W483_PHOAM</name>
<dbReference type="SUPFAM" id="SSF54695">
    <property type="entry name" value="POZ domain"/>
    <property type="match status" value="2"/>
</dbReference>
<feature type="domain" description="BTB" evidence="1">
    <location>
        <begin position="54"/>
        <end position="113"/>
    </location>
</feature>
<dbReference type="Proteomes" id="UP001265746">
    <property type="component" value="Unassembled WGS sequence"/>
</dbReference>
<accession>A0AAD9W483</accession>
<dbReference type="PROSITE" id="PS50097">
    <property type="entry name" value="BTB"/>
    <property type="match status" value="2"/>
</dbReference>
<dbReference type="InterPro" id="IPR000210">
    <property type="entry name" value="BTB/POZ_dom"/>
</dbReference>
<sequence length="640" mass="72524">MTKDLRSQMNKPPARNLRVRTQRLISGGITTGEVFSSAAQLIPVFRMLDTGYFADCTVISRDKKWKTHKVILSRSPYFAQDFSKKNGFKEALESKITIEGFEPFEISWLLRYISGLRKDILGLSVVIHGPLKLQNCLTKGAHAGIDVEQAKDTSPNKSFLETCTILWSIGDYFRLEELSQSALSQLQTLCVSTMLKEIKFLPDLEAGIRAAWSYDRVAGLMRQDIMSLCVAIHPFIKDHASFIEFLDEMSDFSMQYLKALLGCPGMQSNETHAPLGTDCTQCLKPVFDDKGKKVPAETFAWIPTSLNFWDNYPCGFCSRHCYNTLAPEGFMKPEQQAATSDSPASECDKTSLVTAVVNRAHLDSDLRMLESGALSDFTVVCGIQEWKVHRFVLSRCPYFEPMVSKESPFKENLESRVTITGFEPFEIEWLLRYIYSLQLNVEQTQTTSPNQSYLETCVHLWSIGDFFDLNDLCHLALFWLTGQCKKFYVESRSISAMLDNISFLPDLEAGIRAAWQPDRFTQPVRGPLMTVCSGLQPFLRDHKSFMSLPEELPEFATDFVQALLGCGGMQMDVGKTERFFCSTCNSTVFDATREKGKEFVDGAFIWTPISLELHSGACQAFFCSKECYNSGRHRDYQYHK</sequence>
<dbReference type="Pfam" id="PF00651">
    <property type="entry name" value="BTB"/>
    <property type="match status" value="2"/>
</dbReference>
<dbReference type="EMBL" id="JAUJFL010000003">
    <property type="protein sequence ID" value="KAK2608061.1"/>
    <property type="molecule type" value="Genomic_DNA"/>
</dbReference>
<dbReference type="AlphaFoldDB" id="A0AAD9W483"/>
<protein>
    <recommendedName>
        <fullName evidence="1">BTB domain-containing protein</fullName>
    </recommendedName>
</protein>
<organism evidence="2 3">
    <name type="scientific">Phomopsis amygdali</name>
    <name type="common">Fusicoccum amygdali</name>
    <dbReference type="NCBI Taxonomy" id="1214568"/>
    <lineage>
        <taxon>Eukaryota</taxon>
        <taxon>Fungi</taxon>
        <taxon>Dikarya</taxon>
        <taxon>Ascomycota</taxon>
        <taxon>Pezizomycotina</taxon>
        <taxon>Sordariomycetes</taxon>
        <taxon>Sordariomycetidae</taxon>
        <taxon>Diaporthales</taxon>
        <taxon>Diaporthaceae</taxon>
        <taxon>Diaporthe</taxon>
    </lineage>
</organism>
<feature type="domain" description="BTB" evidence="1">
    <location>
        <begin position="375"/>
        <end position="443"/>
    </location>
</feature>
<evidence type="ECO:0000259" key="1">
    <source>
        <dbReference type="PROSITE" id="PS50097"/>
    </source>
</evidence>
<dbReference type="PANTHER" id="PTHR24413">
    <property type="entry name" value="SPECKLE-TYPE POZ PROTEIN"/>
    <property type="match status" value="1"/>
</dbReference>
<evidence type="ECO:0000313" key="2">
    <source>
        <dbReference type="EMBL" id="KAK2608061.1"/>
    </source>
</evidence>
<dbReference type="Gene3D" id="3.30.710.10">
    <property type="entry name" value="Potassium Channel Kv1.1, Chain A"/>
    <property type="match status" value="2"/>
</dbReference>
<evidence type="ECO:0000313" key="3">
    <source>
        <dbReference type="Proteomes" id="UP001265746"/>
    </source>
</evidence>
<dbReference type="InterPro" id="IPR011333">
    <property type="entry name" value="SKP1/BTB/POZ_sf"/>
</dbReference>
<dbReference type="CDD" id="cd18186">
    <property type="entry name" value="BTB_POZ_ZBTB_KLHL-like"/>
    <property type="match status" value="2"/>
</dbReference>
<comment type="caution">
    <text evidence="2">The sequence shown here is derived from an EMBL/GenBank/DDBJ whole genome shotgun (WGS) entry which is preliminary data.</text>
</comment>
<reference evidence="2" key="1">
    <citation type="submission" date="2023-06" db="EMBL/GenBank/DDBJ databases">
        <authorList>
            <person name="Noh H."/>
        </authorList>
    </citation>
    <scope>NUCLEOTIDE SEQUENCE</scope>
    <source>
        <strain evidence="2">DUCC20226</strain>
    </source>
</reference>
<gene>
    <name evidence="2" type="ORF">N8I77_006696</name>
</gene>
<dbReference type="SMART" id="SM00225">
    <property type="entry name" value="BTB"/>
    <property type="match status" value="2"/>
</dbReference>
<proteinExistence type="predicted"/>
<keyword evidence="3" id="KW-1185">Reference proteome</keyword>